<organism evidence="2 3">
    <name type="scientific">Sphingobacterium lactis</name>
    <dbReference type="NCBI Taxonomy" id="797291"/>
    <lineage>
        <taxon>Bacteria</taxon>
        <taxon>Pseudomonadati</taxon>
        <taxon>Bacteroidota</taxon>
        <taxon>Sphingobacteriia</taxon>
        <taxon>Sphingobacteriales</taxon>
        <taxon>Sphingobacteriaceae</taxon>
        <taxon>Sphingobacterium</taxon>
    </lineage>
</organism>
<evidence type="ECO:0000313" key="3">
    <source>
        <dbReference type="Proteomes" id="UP000236731"/>
    </source>
</evidence>
<feature type="signal peptide" evidence="1">
    <location>
        <begin position="1"/>
        <end position="26"/>
    </location>
</feature>
<dbReference type="AlphaFoldDB" id="A0A1H5WYG7"/>
<proteinExistence type="predicted"/>
<evidence type="ECO:0000256" key="1">
    <source>
        <dbReference type="SAM" id="SignalP"/>
    </source>
</evidence>
<keyword evidence="3" id="KW-1185">Reference proteome</keyword>
<evidence type="ECO:0000313" key="2">
    <source>
        <dbReference type="EMBL" id="SEG04096.1"/>
    </source>
</evidence>
<accession>A0A1H5WYG7</accession>
<protein>
    <submittedName>
        <fullName evidence="2">Outer membrane protein beta-barrel domain-containing protein</fullName>
    </submittedName>
</protein>
<dbReference type="EMBL" id="FNUT01000004">
    <property type="protein sequence ID" value="SEG04096.1"/>
    <property type="molecule type" value="Genomic_DNA"/>
</dbReference>
<name>A0A1H5WYG7_9SPHI</name>
<reference evidence="3" key="1">
    <citation type="submission" date="2016-10" db="EMBL/GenBank/DDBJ databases">
        <authorList>
            <person name="Varghese N."/>
            <person name="Submissions S."/>
        </authorList>
    </citation>
    <scope>NUCLEOTIDE SEQUENCE [LARGE SCALE GENOMIC DNA]</scope>
    <source>
        <strain evidence="3">DSM 22361</strain>
    </source>
</reference>
<dbReference type="RefSeq" id="WP_146060597.1">
    <property type="nucleotide sequence ID" value="NZ_CP049246.1"/>
</dbReference>
<dbReference type="Proteomes" id="UP000236731">
    <property type="component" value="Unassembled WGS sequence"/>
</dbReference>
<feature type="chain" id="PRO_5009288868" evidence="1">
    <location>
        <begin position="27"/>
        <end position="261"/>
    </location>
</feature>
<sequence>MKSSINGEMLHLLLFLALCAPHSLFAQFRPAIDIQITPGVSDVRNFGYAMDIDIHNFGMRTYDVSYVNHNQSSYMISAGFALSDQLSRHSHLGWRAGLHIRNGGFNVSSELLNLTGDYRPDDLLTLPPFNTSKRIDYWSLHAPISFTYQPFDRLGFSLGPDFYYQLSENPSSPRTYENSRNGLLGKHLGTSWNYYPQYTYPFQVGAHIGAFMPIGNKFMVEVQAFTDITPRLTIHKLNGISYRFREMGAHITVSYRLNPKH</sequence>
<gene>
    <name evidence="2" type="ORF">SAMN05421877_104198</name>
</gene>
<keyword evidence="1" id="KW-0732">Signal</keyword>
<dbReference type="OrthoDB" id="708223at2"/>